<feature type="compositionally biased region" description="Low complexity" evidence="3">
    <location>
        <begin position="43"/>
        <end position="59"/>
    </location>
</feature>
<dbReference type="SMART" id="SM01218">
    <property type="entry name" value="FoP_duplication"/>
    <property type="match status" value="1"/>
</dbReference>
<dbReference type="Proteomes" id="UP000054321">
    <property type="component" value="Unassembled WGS sequence"/>
</dbReference>
<name>A0A0C3CQG0_OIDMZ</name>
<feature type="compositionally biased region" description="Low complexity" evidence="3">
    <location>
        <begin position="195"/>
        <end position="208"/>
    </location>
</feature>
<feature type="domain" description="RRM" evidence="4">
    <location>
        <begin position="72"/>
        <end position="170"/>
    </location>
</feature>
<evidence type="ECO:0000256" key="2">
    <source>
        <dbReference type="PROSITE-ProRule" id="PRU00176"/>
    </source>
</evidence>
<dbReference type="InterPro" id="IPR035979">
    <property type="entry name" value="RBD_domain_sf"/>
</dbReference>
<dbReference type="InterPro" id="IPR000504">
    <property type="entry name" value="RRM_dom"/>
</dbReference>
<sequence length="267" mass="27999">MSGKLDQSLDEILSTNKRSVIRGKGRGRRRASQPGRATATAAPVGGVKKNPKPVKGTVKAVPTGPSAATGDSRIQVSNLPKDVNEAQIKISSYIQWDEVAHEIFCLRTQEYFVKSVGPIKRVEISYGPGGVSRGIATISFARPDGASKAVEALNGLLVDGKPMKIDVILDARRAAEIPPPKGLSERIVQPKAQPKSAAVTKSAASTGSGARGKGSRRGRGGRNARPARKTAEELDSEMADYFETGTNAAAPAAPATNGDAAMDDEIM</sequence>
<feature type="region of interest" description="Disordered" evidence="3">
    <location>
        <begin position="245"/>
        <end position="267"/>
    </location>
</feature>
<organism evidence="5 6">
    <name type="scientific">Oidiodendron maius (strain Zn)</name>
    <dbReference type="NCBI Taxonomy" id="913774"/>
    <lineage>
        <taxon>Eukaryota</taxon>
        <taxon>Fungi</taxon>
        <taxon>Dikarya</taxon>
        <taxon>Ascomycota</taxon>
        <taxon>Pezizomycotina</taxon>
        <taxon>Leotiomycetes</taxon>
        <taxon>Leotiomycetes incertae sedis</taxon>
        <taxon>Myxotrichaceae</taxon>
        <taxon>Oidiodendron</taxon>
    </lineage>
</organism>
<feature type="compositionally biased region" description="Basic residues" evidence="3">
    <location>
        <begin position="19"/>
        <end position="31"/>
    </location>
</feature>
<dbReference type="AlphaFoldDB" id="A0A0C3CQG0"/>
<dbReference type="InParanoid" id="A0A0C3CQG0"/>
<dbReference type="PANTHER" id="PTHR19965">
    <property type="entry name" value="RNA AND EXPORT FACTOR BINDING PROTEIN"/>
    <property type="match status" value="1"/>
</dbReference>
<dbReference type="InterPro" id="IPR012677">
    <property type="entry name" value="Nucleotide-bd_a/b_plait_sf"/>
</dbReference>
<dbReference type="GO" id="GO:0005634">
    <property type="term" value="C:nucleus"/>
    <property type="evidence" value="ECO:0007669"/>
    <property type="project" value="TreeGrafter"/>
</dbReference>
<evidence type="ECO:0000256" key="3">
    <source>
        <dbReference type="SAM" id="MobiDB-lite"/>
    </source>
</evidence>
<dbReference type="PROSITE" id="PS50102">
    <property type="entry name" value="RRM"/>
    <property type="match status" value="1"/>
</dbReference>
<gene>
    <name evidence="5" type="ORF">OIDMADRAFT_28949</name>
</gene>
<feature type="compositionally biased region" description="Low complexity" evidence="3">
    <location>
        <begin position="245"/>
        <end position="260"/>
    </location>
</feature>
<dbReference type="STRING" id="913774.A0A0C3CQG0"/>
<dbReference type="HOGENOM" id="CLU_052367_2_0_1"/>
<dbReference type="InterPro" id="IPR051229">
    <property type="entry name" value="ALYREF_mRNA_export"/>
</dbReference>
<evidence type="ECO:0000256" key="1">
    <source>
        <dbReference type="ARBA" id="ARBA00022884"/>
    </source>
</evidence>
<dbReference type="FunCoup" id="A0A0C3CQG0">
    <property type="interactions" value="1023"/>
</dbReference>
<dbReference type="SMART" id="SM00360">
    <property type="entry name" value="RRM"/>
    <property type="match status" value="1"/>
</dbReference>
<dbReference type="InterPro" id="IPR025715">
    <property type="entry name" value="FoP_C"/>
</dbReference>
<feature type="compositionally biased region" description="Basic residues" evidence="3">
    <location>
        <begin position="213"/>
        <end position="228"/>
    </location>
</feature>
<keyword evidence="6" id="KW-1185">Reference proteome</keyword>
<dbReference type="SUPFAM" id="SSF54928">
    <property type="entry name" value="RNA-binding domain, RBD"/>
    <property type="match status" value="1"/>
</dbReference>
<accession>A0A0C3CQG0</accession>
<keyword evidence="1 2" id="KW-0694">RNA-binding</keyword>
<protein>
    <recommendedName>
        <fullName evidence="4">RRM domain-containing protein</fullName>
    </recommendedName>
</protein>
<dbReference type="EMBL" id="KN832876">
    <property type="protein sequence ID" value="KIN01269.1"/>
    <property type="molecule type" value="Genomic_DNA"/>
</dbReference>
<dbReference type="Pfam" id="PF13865">
    <property type="entry name" value="FoP_duplication"/>
    <property type="match status" value="1"/>
</dbReference>
<dbReference type="PANTHER" id="PTHR19965:SF35">
    <property type="entry name" value="RNA ANNEALING PROTEIN YRA1"/>
    <property type="match status" value="1"/>
</dbReference>
<reference evidence="6" key="2">
    <citation type="submission" date="2015-01" db="EMBL/GenBank/DDBJ databases">
        <title>Evolutionary Origins and Diversification of the Mycorrhizal Mutualists.</title>
        <authorList>
            <consortium name="DOE Joint Genome Institute"/>
            <consortium name="Mycorrhizal Genomics Consortium"/>
            <person name="Kohler A."/>
            <person name="Kuo A."/>
            <person name="Nagy L.G."/>
            <person name="Floudas D."/>
            <person name="Copeland A."/>
            <person name="Barry K.W."/>
            <person name="Cichocki N."/>
            <person name="Veneault-Fourrey C."/>
            <person name="LaButti K."/>
            <person name="Lindquist E.A."/>
            <person name="Lipzen A."/>
            <person name="Lundell T."/>
            <person name="Morin E."/>
            <person name="Murat C."/>
            <person name="Riley R."/>
            <person name="Ohm R."/>
            <person name="Sun H."/>
            <person name="Tunlid A."/>
            <person name="Henrissat B."/>
            <person name="Grigoriev I.V."/>
            <person name="Hibbett D.S."/>
            <person name="Martin F."/>
        </authorList>
    </citation>
    <scope>NUCLEOTIDE SEQUENCE [LARGE SCALE GENOMIC DNA]</scope>
    <source>
        <strain evidence="6">Zn</strain>
    </source>
</reference>
<evidence type="ECO:0000313" key="6">
    <source>
        <dbReference type="Proteomes" id="UP000054321"/>
    </source>
</evidence>
<dbReference type="GO" id="GO:0003729">
    <property type="term" value="F:mRNA binding"/>
    <property type="evidence" value="ECO:0007669"/>
    <property type="project" value="TreeGrafter"/>
</dbReference>
<feature type="region of interest" description="Disordered" evidence="3">
    <location>
        <begin position="180"/>
        <end position="233"/>
    </location>
</feature>
<feature type="region of interest" description="Disordered" evidence="3">
    <location>
        <begin position="16"/>
        <end position="71"/>
    </location>
</feature>
<dbReference type="Pfam" id="PF00076">
    <property type="entry name" value="RRM_1"/>
    <property type="match status" value="1"/>
</dbReference>
<evidence type="ECO:0000259" key="4">
    <source>
        <dbReference type="PROSITE" id="PS50102"/>
    </source>
</evidence>
<dbReference type="OrthoDB" id="346839at2759"/>
<dbReference type="Gene3D" id="3.30.70.330">
    <property type="match status" value="1"/>
</dbReference>
<proteinExistence type="predicted"/>
<reference evidence="5 6" key="1">
    <citation type="submission" date="2014-04" db="EMBL/GenBank/DDBJ databases">
        <authorList>
            <consortium name="DOE Joint Genome Institute"/>
            <person name="Kuo A."/>
            <person name="Martino E."/>
            <person name="Perotto S."/>
            <person name="Kohler A."/>
            <person name="Nagy L.G."/>
            <person name="Floudas D."/>
            <person name="Copeland A."/>
            <person name="Barry K.W."/>
            <person name="Cichocki N."/>
            <person name="Veneault-Fourrey C."/>
            <person name="LaButti K."/>
            <person name="Lindquist E.A."/>
            <person name="Lipzen A."/>
            <person name="Lundell T."/>
            <person name="Morin E."/>
            <person name="Murat C."/>
            <person name="Sun H."/>
            <person name="Tunlid A."/>
            <person name="Henrissat B."/>
            <person name="Grigoriev I.V."/>
            <person name="Hibbett D.S."/>
            <person name="Martin F."/>
            <person name="Nordberg H.P."/>
            <person name="Cantor M.N."/>
            <person name="Hua S.X."/>
        </authorList>
    </citation>
    <scope>NUCLEOTIDE SEQUENCE [LARGE SCALE GENOMIC DNA]</scope>
    <source>
        <strain evidence="5 6">Zn</strain>
    </source>
</reference>
<evidence type="ECO:0000313" key="5">
    <source>
        <dbReference type="EMBL" id="KIN01269.1"/>
    </source>
</evidence>